<evidence type="ECO:0000256" key="3">
    <source>
        <dbReference type="ARBA" id="ARBA00022679"/>
    </source>
</evidence>
<dbReference type="EC" id="2.3.1.-" evidence="10"/>
<dbReference type="GO" id="GO:0016410">
    <property type="term" value="F:N-acyltransferase activity"/>
    <property type="evidence" value="ECO:0007669"/>
    <property type="project" value="InterPro"/>
</dbReference>
<feature type="transmembrane region" description="Helical" evidence="8">
    <location>
        <begin position="55"/>
        <end position="73"/>
    </location>
</feature>
<keyword evidence="4 8" id="KW-0812">Transmembrane</keyword>
<evidence type="ECO:0000256" key="7">
    <source>
        <dbReference type="ARBA" id="ARBA00023315"/>
    </source>
</evidence>
<dbReference type="InterPro" id="IPR004563">
    <property type="entry name" value="Apolipo_AcylTrfase"/>
</dbReference>
<dbReference type="InterPro" id="IPR036526">
    <property type="entry name" value="C-N_Hydrolase_sf"/>
</dbReference>
<organism evidence="10">
    <name type="scientific">hydrothermal vent metagenome</name>
    <dbReference type="NCBI Taxonomy" id="652676"/>
    <lineage>
        <taxon>unclassified sequences</taxon>
        <taxon>metagenomes</taxon>
        <taxon>ecological metagenomes</taxon>
    </lineage>
</organism>
<accession>A0A160VDL4</accession>
<keyword evidence="10" id="KW-0449">Lipoprotein</keyword>
<keyword evidence="2" id="KW-1003">Cell membrane</keyword>
<dbReference type="CDD" id="cd07571">
    <property type="entry name" value="ALP_N-acyl_transferase"/>
    <property type="match status" value="1"/>
</dbReference>
<dbReference type="HAMAP" id="MF_01148">
    <property type="entry name" value="Lnt"/>
    <property type="match status" value="1"/>
</dbReference>
<comment type="subcellular location">
    <subcellularLocation>
        <location evidence="1">Cell membrane</location>
        <topology evidence="1">Multi-pass membrane protein</topology>
    </subcellularLocation>
</comment>
<evidence type="ECO:0000256" key="4">
    <source>
        <dbReference type="ARBA" id="ARBA00022692"/>
    </source>
</evidence>
<keyword evidence="3 10" id="KW-0808">Transferase</keyword>
<evidence type="ECO:0000256" key="2">
    <source>
        <dbReference type="ARBA" id="ARBA00022475"/>
    </source>
</evidence>
<dbReference type="InterPro" id="IPR045378">
    <property type="entry name" value="LNT_N"/>
</dbReference>
<feature type="transmembrane region" description="Helical" evidence="8">
    <location>
        <begin position="80"/>
        <end position="107"/>
    </location>
</feature>
<proteinExistence type="inferred from homology"/>
<keyword evidence="7 10" id="KW-0012">Acyltransferase</keyword>
<feature type="transmembrane region" description="Helical" evidence="8">
    <location>
        <begin position="12"/>
        <end position="35"/>
    </location>
</feature>
<evidence type="ECO:0000313" key="10">
    <source>
        <dbReference type="EMBL" id="CUV08272.1"/>
    </source>
</evidence>
<protein>
    <submittedName>
        <fullName evidence="10">Apolipoprotein N-acyltransferase / Copper homeostasis protein CutE</fullName>
        <ecNumber evidence="10">2.3.1.-</ecNumber>
    </submittedName>
</protein>
<dbReference type="PANTHER" id="PTHR38686">
    <property type="entry name" value="APOLIPOPROTEIN N-ACYLTRANSFERASE"/>
    <property type="match status" value="1"/>
</dbReference>
<dbReference type="InterPro" id="IPR003010">
    <property type="entry name" value="C-N_Hydrolase"/>
</dbReference>
<dbReference type="PANTHER" id="PTHR38686:SF1">
    <property type="entry name" value="APOLIPOPROTEIN N-ACYLTRANSFERASE"/>
    <property type="match status" value="1"/>
</dbReference>
<dbReference type="AlphaFoldDB" id="A0A160VDL4"/>
<evidence type="ECO:0000256" key="8">
    <source>
        <dbReference type="SAM" id="Phobius"/>
    </source>
</evidence>
<keyword evidence="5 8" id="KW-1133">Transmembrane helix</keyword>
<feature type="transmembrane region" description="Helical" evidence="8">
    <location>
        <begin position="470"/>
        <end position="493"/>
    </location>
</feature>
<keyword evidence="6 8" id="KW-0472">Membrane</keyword>
<dbReference type="Pfam" id="PF00795">
    <property type="entry name" value="CN_hydrolase"/>
    <property type="match status" value="1"/>
</dbReference>
<gene>
    <name evidence="10" type="ORF">MGWOODY_Mmi333</name>
</gene>
<dbReference type="PROSITE" id="PS50263">
    <property type="entry name" value="CN_HYDROLASE"/>
    <property type="match status" value="1"/>
</dbReference>
<feature type="transmembrane region" description="Helical" evidence="8">
    <location>
        <begin position="163"/>
        <end position="181"/>
    </location>
</feature>
<dbReference type="PROSITE" id="PS51257">
    <property type="entry name" value="PROKAR_LIPOPROTEIN"/>
    <property type="match status" value="1"/>
</dbReference>
<dbReference type="SUPFAM" id="SSF56317">
    <property type="entry name" value="Carbon-nitrogen hydrolase"/>
    <property type="match status" value="1"/>
</dbReference>
<dbReference type="EMBL" id="FAXC01000039">
    <property type="protein sequence ID" value="CUV08272.1"/>
    <property type="molecule type" value="Genomic_DNA"/>
</dbReference>
<evidence type="ECO:0000256" key="1">
    <source>
        <dbReference type="ARBA" id="ARBA00004651"/>
    </source>
</evidence>
<name>A0A160VDL4_9ZZZZ</name>
<sequence>MMKKILDRSPFQLALIAGVLIGCAYPPIPGFTAWFGFLPLIHIWRTQMPKESARWSFFASVIANLISLYWIGLNSGASGVAVLLSLVGAILYLSIMWAVLGWIVAMIEKNIGNSLSIIPFLWVTMEWVRSFGPLGFPWANLATTQTVFLPVIQMIEITGTEGIGFWILLVNVVTYISIHAETNKRNLTIYSIISFSLPWIYGSIRMPEFEFDEKKPYRELAVLQPNINPNVKWEASFRPRLYEIMDSLHTEAMSMNPDLILWPEAALPAYMRVSPKRRDYEWLVMESGIPIVMGTVDFHRDTAGRRVYNGSIYIGLEGNKIYHKIFLVPFAEYIPMSDKFTLLKKLNFGQANFTAGSEFTVFKMDSILFSNLICYESSHPEVARGFVQNGARFLTIEANDAWLRNSSGVRQHFELARLRAVELRTGIVRSANTGISGIIYPSGKVEKRIPFGEQAVFKGKVPLRSSMTFFALYGSVFAQICLIITLVQIVWLIKRLNSSS</sequence>
<evidence type="ECO:0000259" key="9">
    <source>
        <dbReference type="PROSITE" id="PS50263"/>
    </source>
</evidence>
<dbReference type="Gene3D" id="3.60.110.10">
    <property type="entry name" value="Carbon-nitrogen hydrolase"/>
    <property type="match status" value="1"/>
</dbReference>
<dbReference type="NCBIfam" id="TIGR00546">
    <property type="entry name" value="lnt"/>
    <property type="match status" value="1"/>
</dbReference>
<evidence type="ECO:0000256" key="5">
    <source>
        <dbReference type="ARBA" id="ARBA00022989"/>
    </source>
</evidence>
<dbReference type="Pfam" id="PF20154">
    <property type="entry name" value="LNT_N"/>
    <property type="match status" value="1"/>
</dbReference>
<dbReference type="GO" id="GO:0005886">
    <property type="term" value="C:plasma membrane"/>
    <property type="evidence" value="ECO:0007669"/>
    <property type="project" value="UniProtKB-SubCell"/>
</dbReference>
<reference evidence="10" key="1">
    <citation type="submission" date="2015-10" db="EMBL/GenBank/DDBJ databases">
        <authorList>
            <person name="Gilbert D.G."/>
        </authorList>
    </citation>
    <scope>NUCLEOTIDE SEQUENCE</scope>
</reference>
<dbReference type="GO" id="GO:0042158">
    <property type="term" value="P:lipoprotein biosynthetic process"/>
    <property type="evidence" value="ECO:0007669"/>
    <property type="project" value="InterPro"/>
</dbReference>
<evidence type="ECO:0000256" key="6">
    <source>
        <dbReference type="ARBA" id="ARBA00023136"/>
    </source>
</evidence>
<feature type="domain" description="CN hydrolase" evidence="9">
    <location>
        <begin position="223"/>
        <end position="463"/>
    </location>
</feature>